<reference evidence="1 2" key="1">
    <citation type="journal article" date="2011" name="Science">
        <title>The Selaginella genome identifies genetic changes associated with the evolution of vascular plants.</title>
        <authorList>
            <person name="Banks J.A."/>
            <person name="Nishiyama T."/>
            <person name="Hasebe M."/>
            <person name="Bowman J.L."/>
            <person name="Gribskov M."/>
            <person name="dePamphilis C."/>
            <person name="Albert V.A."/>
            <person name="Aono N."/>
            <person name="Aoyama T."/>
            <person name="Ambrose B.A."/>
            <person name="Ashton N.W."/>
            <person name="Axtell M.J."/>
            <person name="Barker E."/>
            <person name="Barker M.S."/>
            <person name="Bennetzen J.L."/>
            <person name="Bonawitz N.D."/>
            <person name="Chapple C."/>
            <person name="Cheng C."/>
            <person name="Correa L.G."/>
            <person name="Dacre M."/>
            <person name="DeBarry J."/>
            <person name="Dreyer I."/>
            <person name="Elias M."/>
            <person name="Engstrom E.M."/>
            <person name="Estelle M."/>
            <person name="Feng L."/>
            <person name="Finet C."/>
            <person name="Floyd S.K."/>
            <person name="Frommer W.B."/>
            <person name="Fujita T."/>
            <person name="Gramzow L."/>
            <person name="Gutensohn M."/>
            <person name="Harholt J."/>
            <person name="Hattori M."/>
            <person name="Heyl A."/>
            <person name="Hirai T."/>
            <person name="Hiwatashi Y."/>
            <person name="Ishikawa M."/>
            <person name="Iwata M."/>
            <person name="Karol K.G."/>
            <person name="Koehler B."/>
            <person name="Kolukisaoglu U."/>
            <person name="Kubo M."/>
            <person name="Kurata T."/>
            <person name="Lalonde S."/>
            <person name="Li K."/>
            <person name="Li Y."/>
            <person name="Litt A."/>
            <person name="Lyons E."/>
            <person name="Manning G."/>
            <person name="Maruyama T."/>
            <person name="Michael T.P."/>
            <person name="Mikami K."/>
            <person name="Miyazaki S."/>
            <person name="Morinaga S."/>
            <person name="Murata T."/>
            <person name="Mueller-Roeber B."/>
            <person name="Nelson D.R."/>
            <person name="Obara M."/>
            <person name="Oguri Y."/>
            <person name="Olmstead R.G."/>
            <person name="Onodera N."/>
            <person name="Petersen B.L."/>
            <person name="Pils B."/>
            <person name="Prigge M."/>
            <person name="Rensing S.A."/>
            <person name="Riano-Pachon D.M."/>
            <person name="Roberts A.W."/>
            <person name="Sato Y."/>
            <person name="Scheller H.V."/>
            <person name="Schulz B."/>
            <person name="Schulz C."/>
            <person name="Shakirov E.V."/>
            <person name="Shibagaki N."/>
            <person name="Shinohara N."/>
            <person name="Shippen D.E."/>
            <person name="Soerensen I."/>
            <person name="Sotooka R."/>
            <person name="Sugimoto N."/>
            <person name="Sugita M."/>
            <person name="Sumikawa N."/>
            <person name="Tanurdzic M."/>
            <person name="Theissen G."/>
            <person name="Ulvskov P."/>
            <person name="Wakazuki S."/>
            <person name="Weng J.K."/>
            <person name="Willats W.W."/>
            <person name="Wipf D."/>
            <person name="Wolf P.G."/>
            <person name="Yang L."/>
            <person name="Zimmer A.D."/>
            <person name="Zhu Q."/>
            <person name="Mitros T."/>
            <person name="Hellsten U."/>
            <person name="Loque D."/>
            <person name="Otillar R."/>
            <person name="Salamov A."/>
            <person name="Schmutz J."/>
            <person name="Shapiro H."/>
            <person name="Lindquist E."/>
            <person name="Lucas S."/>
            <person name="Rokhsar D."/>
            <person name="Grigoriev I.V."/>
        </authorList>
    </citation>
    <scope>NUCLEOTIDE SEQUENCE [LARGE SCALE GENOMIC DNA]</scope>
</reference>
<gene>
    <name evidence="1" type="ORF">SELMODRAFT_428127</name>
</gene>
<keyword evidence="2" id="KW-1185">Reference proteome</keyword>
<dbReference type="EMBL" id="GL377663">
    <property type="protein sequence ID" value="EFJ09390.1"/>
    <property type="molecule type" value="Genomic_DNA"/>
</dbReference>
<dbReference type="Proteomes" id="UP000001514">
    <property type="component" value="Unassembled WGS sequence"/>
</dbReference>
<proteinExistence type="predicted"/>
<dbReference type="HOGENOM" id="CLU_1006108_0_0_1"/>
<dbReference type="Gramene" id="EFJ09390">
    <property type="protein sequence ID" value="EFJ09390"/>
    <property type="gene ID" value="SELMODRAFT_428127"/>
</dbReference>
<accession>D8T1U0</accession>
<dbReference type="InParanoid" id="D8T1U0"/>
<protein>
    <submittedName>
        <fullName evidence="1">Uncharacterized protein</fullName>
    </submittedName>
</protein>
<evidence type="ECO:0000313" key="1">
    <source>
        <dbReference type="EMBL" id="EFJ09390.1"/>
    </source>
</evidence>
<dbReference type="KEGG" id="smo:SELMODRAFT_428127"/>
<sequence length="277" mass="30627">MDLKRVHGRKDAIVVPVGGQIHREICIATRSSFTGLDIIPSGGLPATKIIITRGPKYFKDQFKVGLDITVEVIQMILDGKLSSSSSKFFSLAPLFVRLSGLKGSSMPGASAIAFFTITLGAPFGIEFFWPTFTLERFHVNFDGLSVFFLFDSPSSYPALATQAKRFSGAASLRACSWCCCGSLDRCLANAPGLGTRMAVFYPRSFSAMANLMYLWSNRWLLAGISLDIHPVRAQEREKGLKQIERVTNQRKNKEDLELFHVCVSRQQFAPTVPMTKA</sequence>
<dbReference type="AlphaFoldDB" id="D8T1U0"/>
<organism evidence="2">
    <name type="scientific">Selaginella moellendorffii</name>
    <name type="common">Spikemoss</name>
    <dbReference type="NCBI Taxonomy" id="88036"/>
    <lineage>
        <taxon>Eukaryota</taxon>
        <taxon>Viridiplantae</taxon>
        <taxon>Streptophyta</taxon>
        <taxon>Embryophyta</taxon>
        <taxon>Tracheophyta</taxon>
        <taxon>Lycopodiopsida</taxon>
        <taxon>Selaginellales</taxon>
        <taxon>Selaginellaceae</taxon>
        <taxon>Selaginella</taxon>
    </lineage>
</organism>
<name>D8T1U0_SELML</name>
<evidence type="ECO:0000313" key="2">
    <source>
        <dbReference type="Proteomes" id="UP000001514"/>
    </source>
</evidence>